<dbReference type="Pfam" id="PF07992">
    <property type="entry name" value="Pyr_redox_2"/>
    <property type="match status" value="1"/>
</dbReference>
<protein>
    <submittedName>
        <fullName evidence="3">Oxidoreductase</fullName>
    </submittedName>
</protein>
<dbReference type="RefSeq" id="WP_146132581.1">
    <property type="nucleotide sequence ID" value="NZ_PVLV01000236.1"/>
</dbReference>
<evidence type="ECO:0000313" key="3">
    <source>
        <dbReference type="EMBL" id="PRH78144.1"/>
    </source>
</evidence>
<feature type="domain" description="FAD/NAD(P)-binding" evidence="2">
    <location>
        <begin position="8"/>
        <end position="181"/>
    </location>
</feature>
<dbReference type="Proteomes" id="UP000239322">
    <property type="component" value="Unassembled WGS sequence"/>
</dbReference>
<evidence type="ECO:0000313" key="4">
    <source>
        <dbReference type="Proteomes" id="UP000239322"/>
    </source>
</evidence>
<keyword evidence="4" id="KW-1185">Reference proteome</keyword>
<dbReference type="PANTHER" id="PTHR42949">
    <property type="entry name" value="ANAEROBIC GLYCEROL-3-PHOSPHATE DEHYDROGENASE SUBUNIT B"/>
    <property type="match status" value="1"/>
</dbReference>
<dbReference type="OrthoDB" id="5287468at2"/>
<evidence type="ECO:0000256" key="1">
    <source>
        <dbReference type="ARBA" id="ARBA00023002"/>
    </source>
</evidence>
<dbReference type="InterPro" id="IPR023753">
    <property type="entry name" value="FAD/NAD-binding_dom"/>
</dbReference>
<gene>
    <name evidence="3" type="ORF">C6N75_16525</name>
</gene>
<dbReference type="InterPro" id="IPR051691">
    <property type="entry name" value="Metab_Enz_Cyan_OpOx_G3PDH"/>
</dbReference>
<dbReference type="EMBL" id="PVLV01000236">
    <property type="protein sequence ID" value="PRH78144.1"/>
    <property type="molecule type" value="Genomic_DNA"/>
</dbReference>
<dbReference type="InterPro" id="IPR036188">
    <property type="entry name" value="FAD/NAD-bd_sf"/>
</dbReference>
<dbReference type="SUPFAM" id="SSF51905">
    <property type="entry name" value="FAD/NAD(P)-binding domain"/>
    <property type="match status" value="1"/>
</dbReference>
<keyword evidence="1" id="KW-0560">Oxidoreductase</keyword>
<name>A0A2S9PUQ2_9ACTN</name>
<reference evidence="3 4" key="1">
    <citation type="submission" date="2018-03" db="EMBL/GenBank/DDBJ databases">
        <title>Novel Streptomyces sp. from soil.</title>
        <authorList>
            <person name="Tan G.Y.A."/>
            <person name="Lee Z.Y."/>
        </authorList>
    </citation>
    <scope>NUCLEOTIDE SEQUENCE [LARGE SCALE GENOMIC DNA]</scope>
    <source>
        <strain evidence="3 4">ST5x</strain>
    </source>
</reference>
<dbReference type="AlphaFoldDB" id="A0A2S9PUQ2"/>
<dbReference type="PRINTS" id="PR00419">
    <property type="entry name" value="ADXRDTASE"/>
</dbReference>
<sequence length="201" mass="20109">MRRERAVDVLVVGAGPAGLAAAAALAAGGAGRVEVLEREPAPGGVLRYLPSAGPGLPLGGPRYAGRLAAAALRAGAELRCGIGATGWAGPRTLETTGPGGTERITARAVVLATGARERPRSARLVPGTRPAGVLTSSELLRSVHLFGQRVGDRAVVVGAGPEADRAVRALRTAGTRVVAVVTADGGVRLPGPYEVGARALV</sequence>
<organism evidence="3 4">
    <name type="scientific">Streptomyces solincola</name>
    <dbReference type="NCBI Taxonomy" id="2100817"/>
    <lineage>
        <taxon>Bacteria</taxon>
        <taxon>Bacillati</taxon>
        <taxon>Actinomycetota</taxon>
        <taxon>Actinomycetes</taxon>
        <taxon>Kitasatosporales</taxon>
        <taxon>Streptomycetaceae</taxon>
        <taxon>Streptomyces</taxon>
    </lineage>
</organism>
<comment type="caution">
    <text evidence="3">The sequence shown here is derived from an EMBL/GenBank/DDBJ whole genome shotgun (WGS) entry which is preliminary data.</text>
</comment>
<dbReference type="PANTHER" id="PTHR42949:SF3">
    <property type="entry name" value="ANAEROBIC GLYCEROL-3-PHOSPHATE DEHYDROGENASE SUBUNIT B"/>
    <property type="match status" value="1"/>
</dbReference>
<proteinExistence type="predicted"/>
<evidence type="ECO:0000259" key="2">
    <source>
        <dbReference type="Pfam" id="PF07992"/>
    </source>
</evidence>
<dbReference type="GO" id="GO:0016491">
    <property type="term" value="F:oxidoreductase activity"/>
    <property type="evidence" value="ECO:0007669"/>
    <property type="project" value="UniProtKB-KW"/>
</dbReference>
<feature type="non-terminal residue" evidence="3">
    <location>
        <position position="201"/>
    </location>
</feature>
<dbReference type="Gene3D" id="3.50.50.60">
    <property type="entry name" value="FAD/NAD(P)-binding domain"/>
    <property type="match status" value="2"/>
</dbReference>
<accession>A0A2S9PUQ2</accession>